<dbReference type="RefSeq" id="WP_206580198.1">
    <property type="nucleotide sequence ID" value="NZ_JAFKCT010000013.1"/>
</dbReference>
<comment type="caution">
    <text evidence="1">The sequence shown here is derived from an EMBL/GenBank/DDBJ whole genome shotgun (WGS) entry which is preliminary data.</text>
</comment>
<accession>A0ABS3C8R8</accession>
<name>A0ABS3C8R8_9BACT</name>
<reference evidence="1 2" key="1">
    <citation type="submission" date="2021-03" db="EMBL/GenBank/DDBJ databases">
        <title>novel species isolated from a fishpond in China.</title>
        <authorList>
            <person name="Lu H."/>
            <person name="Cai Z."/>
        </authorList>
    </citation>
    <scope>NUCLEOTIDE SEQUENCE [LARGE SCALE GENOMIC DNA]</scope>
    <source>
        <strain evidence="1 2">H41</strain>
    </source>
</reference>
<dbReference type="EMBL" id="JAFKCT010000013">
    <property type="protein sequence ID" value="MBN7813423.1"/>
    <property type="molecule type" value="Genomic_DNA"/>
</dbReference>
<organism evidence="1 2">
    <name type="scientific">Algoriphagus oliviformis</name>
    <dbReference type="NCBI Taxonomy" id="2811231"/>
    <lineage>
        <taxon>Bacteria</taxon>
        <taxon>Pseudomonadati</taxon>
        <taxon>Bacteroidota</taxon>
        <taxon>Cytophagia</taxon>
        <taxon>Cytophagales</taxon>
        <taxon>Cyclobacteriaceae</taxon>
        <taxon>Algoriphagus</taxon>
    </lineage>
</organism>
<evidence type="ECO:0000313" key="2">
    <source>
        <dbReference type="Proteomes" id="UP000664317"/>
    </source>
</evidence>
<proteinExistence type="predicted"/>
<evidence type="ECO:0000313" key="1">
    <source>
        <dbReference type="EMBL" id="MBN7813423.1"/>
    </source>
</evidence>
<evidence type="ECO:0008006" key="3">
    <source>
        <dbReference type="Google" id="ProtNLM"/>
    </source>
</evidence>
<sequence length="1074" mass="122644">MAEFSVSTNIIRDQNRDIHYIPTPNAKNVFERIANNFRTGHRAFNIVGSYGTGKSSFLWALEQNLGGKTDAYFGAMNGHFNGIKSFDFINLIGESRSFKEAFAEKVEAKEDSTKSILLGLDQKTSDDSCTMIVVDEFGKYLEYAVAHDPGSELYFIQELAEFANSPDRNVVLITALHQNFGSYFYSLKAAERNEWEKVRGRLLDISFNEPIEQLLFLAAERQSEKGYRVLDEANFAALKDLIQKSNLINNTGILDTDLARKLYPLDYLSAYVLVNALTRYGQNERSLFTFLSSNEKVGLRGWNPDSGQGFHLGKVYDYLYTTLSPFLLDRKFNQDKASWEGAFLAFEKVNSFSTKEGEFEDMENLLKTVLLVNLFARDFGTWDGDILSEYAKLTMGISNPKKLIQTLKNQRVISFSYASNKFRFSTGTTLNIEEAIENAGKDLNQNIAVTQLLRQYIELPVVQAKAYQYKYGTPRLFQYRFVEELDFTEPVAELDGYVNILFTEEDIKSKLLEISEGLKYPQFFVVVNALGKIRELLLEIEKIKKVIETEAKDDDVAREMLFEELSFLENGVTELIGTYLFTSSPDSYWLYGGDEITIDSKTSFNKMLSAVCEAKYGLAPRFRNEMANREHLSSPIMTARKALLVDLLERAHMEDLGYDQDRFPPQKTIYLSLLKDTGIHREGVGGVFELGEPSDVSYLPLWKQSLEFLDSAVFSRRNIDDFYTGLRTGSLKLKKGFVEFWVPIFLISTREDFALFHNERGYVPYIDSDVLDLIHKKPSDFSIKSYRVEGLKLDLFHQYKEITAVSDGVGQGSSFIRIFSAFVRFYRNLPAYTVQTDKLTQQAKAFRKAINKAEDPAAALFESIPVALGYGKISFEEDSNTLKGFVDQLNGAIYELRTAYDELLNRIESRLLEIVGAEGRVFAEYKPQIQKRYRAVKSHLLIPKFKVFHTRLMSALDDRDSWLKSLADQLLGKSIDQINDQEEHILMDRFEEAFAGLDKVLLVHDYLGNQEENEAYSIDLMDKTGKILHVKIRLSTEEQQQAEELSSALAKLIDKKENRLLGKAALIKLLKDFL</sequence>
<dbReference type="Proteomes" id="UP000664317">
    <property type="component" value="Unassembled WGS sequence"/>
</dbReference>
<protein>
    <recommendedName>
        <fullName evidence="3">ATP-binding protein</fullName>
    </recommendedName>
</protein>
<gene>
    <name evidence="1" type="ORF">J0A68_20880</name>
</gene>
<keyword evidence="2" id="KW-1185">Reference proteome</keyword>